<name>A0A1L8ML73_9STRE</name>
<dbReference type="InterPro" id="IPR036249">
    <property type="entry name" value="Thioredoxin-like_sf"/>
</dbReference>
<protein>
    <recommendedName>
        <fullName evidence="3">Transporter accessory protein</fullName>
    </recommendedName>
</protein>
<dbReference type="OrthoDB" id="9792987at2"/>
<accession>A0A1L8ML73</accession>
<evidence type="ECO:0008006" key="3">
    <source>
        <dbReference type="Google" id="ProtNLM"/>
    </source>
</evidence>
<comment type="caution">
    <text evidence="1">The sequence shown here is derived from an EMBL/GenBank/DDBJ whole genome shotgun (WGS) entry which is preliminary data.</text>
</comment>
<organism evidence="1 2">
    <name type="scientific">Streptococcus bovimastitidis</name>
    <dbReference type="NCBI Taxonomy" id="1856638"/>
    <lineage>
        <taxon>Bacteria</taxon>
        <taxon>Bacillati</taxon>
        <taxon>Bacillota</taxon>
        <taxon>Bacilli</taxon>
        <taxon>Lactobacillales</taxon>
        <taxon>Streptococcaceae</taxon>
        <taxon>Streptococcus</taxon>
    </lineage>
</organism>
<reference evidence="2" key="1">
    <citation type="submission" date="2016-06" db="EMBL/GenBank/DDBJ databases">
        <authorList>
            <person name="de Vries S.P.W."/>
            <person name="Hadjirin N.F."/>
            <person name="Lay E.M."/>
            <person name="Zadoks R.N."/>
            <person name="Peacock S.J."/>
            <person name="Parkhill J."/>
            <person name="Grant A.J."/>
            <person name="Mcdougall S."/>
            <person name="Holmes M.A."/>
        </authorList>
    </citation>
    <scope>NUCLEOTIDE SEQUENCE [LARGE SCALE GENOMIC DNA]</scope>
    <source>
        <strain evidence="2">NZ1587</strain>
    </source>
</reference>
<gene>
    <name evidence="1" type="ORF">A9Q68_09655</name>
</gene>
<proteinExistence type="predicted"/>
<dbReference type="RefSeq" id="WP_071794496.1">
    <property type="nucleotide sequence ID" value="NZ_LZDD01000003.1"/>
</dbReference>
<dbReference type="AlphaFoldDB" id="A0A1L8ML73"/>
<dbReference type="STRING" id="1856638.A9Q68_09655"/>
<evidence type="ECO:0000313" key="2">
    <source>
        <dbReference type="Proteomes" id="UP000182015"/>
    </source>
</evidence>
<keyword evidence="2" id="KW-1185">Reference proteome</keyword>
<dbReference type="SUPFAM" id="SSF52833">
    <property type="entry name" value="Thioredoxin-like"/>
    <property type="match status" value="1"/>
</dbReference>
<dbReference type="EMBL" id="LZDD01000003">
    <property type="protein sequence ID" value="OJF71435.1"/>
    <property type="molecule type" value="Genomic_DNA"/>
</dbReference>
<sequence>MKKIISKIFFLLFSISFVYYIANTKTESNSIRIENSINFTKEPFGRTMKMISSKKPGIYYFGYQNCPWCVELQPILDEVLEQNKIKANYTNIKDKNFKDNYKNQLNKLYAKHVGGNLEVPFLVIIDPERNISTHVGTLPNHNAIQNKLTHNEKNKLKSILNKLVSQNISK</sequence>
<dbReference type="Gene3D" id="3.40.30.10">
    <property type="entry name" value="Glutaredoxin"/>
    <property type="match status" value="1"/>
</dbReference>
<evidence type="ECO:0000313" key="1">
    <source>
        <dbReference type="EMBL" id="OJF71435.1"/>
    </source>
</evidence>
<dbReference type="Proteomes" id="UP000182015">
    <property type="component" value="Unassembled WGS sequence"/>
</dbReference>